<evidence type="ECO:0000313" key="2">
    <source>
        <dbReference type="Proteomes" id="UP000224634"/>
    </source>
</evidence>
<accession>A0A2B7Y2I3</accession>
<gene>
    <name evidence="1" type="ORF">AJ80_05614</name>
</gene>
<reference evidence="1 2" key="1">
    <citation type="submission" date="2017-10" db="EMBL/GenBank/DDBJ databases">
        <title>Comparative genomics in systemic dimorphic fungi from Ajellomycetaceae.</title>
        <authorList>
            <person name="Munoz J.F."/>
            <person name="Mcewen J.G."/>
            <person name="Clay O.K."/>
            <person name="Cuomo C.A."/>
        </authorList>
    </citation>
    <scope>NUCLEOTIDE SEQUENCE [LARGE SCALE GENOMIC DNA]</scope>
    <source>
        <strain evidence="1 2">UAMH7299</strain>
    </source>
</reference>
<protein>
    <submittedName>
        <fullName evidence="1">Uncharacterized protein</fullName>
    </submittedName>
</protein>
<proteinExistence type="predicted"/>
<dbReference type="STRING" id="1447883.A0A2B7Y2I3"/>
<dbReference type="AlphaFoldDB" id="A0A2B7Y2I3"/>
<keyword evidence="2" id="KW-1185">Reference proteome</keyword>
<sequence>MYHRRLHEGCQKFQASIASTYSGCPADDLVSQHLDSFSEAHHEFMEIFEEEEKSIPPMNGVASYRTNIMRMGWEIGIFWHFQALDSLKELYNIFRDHIQPIFAPSHNMNSISHGLYRSIGLQM</sequence>
<organism evidence="1 2">
    <name type="scientific">Polytolypa hystricis (strain UAMH7299)</name>
    <dbReference type="NCBI Taxonomy" id="1447883"/>
    <lineage>
        <taxon>Eukaryota</taxon>
        <taxon>Fungi</taxon>
        <taxon>Dikarya</taxon>
        <taxon>Ascomycota</taxon>
        <taxon>Pezizomycotina</taxon>
        <taxon>Eurotiomycetes</taxon>
        <taxon>Eurotiomycetidae</taxon>
        <taxon>Onygenales</taxon>
        <taxon>Onygenales incertae sedis</taxon>
        <taxon>Polytolypa</taxon>
    </lineage>
</organism>
<name>A0A2B7Y2I3_POLH7</name>
<dbReference type="EMBL" id="PDNA01000084">
    <property type="protein sequence ID" value="PGH15261.1"/>
    <property type="molecule type" value="Genomic_DNA"/>
</dbReference>
<evidence type="ECO:0000313" key="1">
    <source>
        <dbReference type="EMBL" id="PGH15261.1"/>
    </source>
</evidence>
<dbReference type="Proteomes" id="UP000224634">
    <property type="component" value="Unassembled WGS sequence"/>
</dbReference>
<dbReference type="OrthoDB" id="3645574at2759"/>
<comment type="caution">
    <text evidence="1">The sequence shown here is derived from an EMBL/GenBank/DDBJ whole genome shotgun (WGS) entry which is preliminary data.</text>
</comment>